<dbReference type="GO" id="GO:0005524">
    <property type="term" value="F:ATP binding"/>
    <property type="evidence" value="ECO:0007669"/>
    <property type="project" value="UniProtKB-KW"/>
</dbReference>
<reference evidence="14 15" key="1">
    <citation type="submission" date="2019-09" db="EMBL/GenBank/DDBJ databases">
        <title>Goodfellowia gen. nov., a new genus of the Pseudonocardineae related to Actinoalloteichus, containing Goodfellowia coeruleoviolacea gen. nov., comb. nov. gen. nov., comb. nov.</title>
        <authorList>
            <person name="Labeda D."/>
        </authorList>
    </citation>
    <scope>NUCLEOTIDE SEQUENCE [LARGE SCALE GENOMIC DNA]</scope>
    <source>
        <strain evidence="14 15">AN110305</strain>
    </source>
</reference>
<dbReference type="RefSeq" id="WP_149855297.1">
    <property type="nucleotide sequence ID" value="NZ_VUOB01000150.1"/>
</dbReference>
<dbReference type="GO" id="GO:0046872">
    <property type="term" value="F:metal ion binding"/>
    <property type="evidence" value="ECO:0007669"/>
    <property type="project" value="UniProtKB-KW"/>
</dbReference>
<dbReference type="InterPro" id="IPR004809">
    <property type="entry name" value="Gln_synth_I"/>
</dbReference>
<dbReference type="SMART" id="SM01230">
    <property type="entry name" value="Gln-synt_C"/>
    <property type="match status" value="1"/>
</dbReference>
<comment type="similarity">
    <text evidence="1 10 11">Belongs to the glutamine synthetase family.</text>
</comment>
<evidence type="ECO:0000256" key="3">
    <source>
        <dbReference type="ARBA" id="ARBA00022723"/>
    </source>
</evidence>
<feature type="binding site" evidence="9">
    <location>
        <position position="134"/>
    </location>
    <ligand>
        <name>Mg(2+)</name>
        <dbReference type="ChEBI" id="CHEBI:18420"/>
        <label>1</label>
    </ligand>
</feature>
<feature type="binding site" evidence="7">
    <location>
        <position position="298"/>
    </location>
    <ligand>
        <name>L-glutamate</name>
        <dbReference type="ChEBI" id="CHEBI:29985"/>
    </ligand>
</feature>
<comment type="cofactor">
    <cofactor evidence="9">
        <name>Mg(2+)</name>
        <dbReference type="ChEBI" id="CHEBI:18420"/>
    </cofactor>
    <text evidence="9">Binds 2 Mg(2+) ions per subunit.</text>
</comment>
<proteinExistence type="inferred from homology"/>
<feature type="binding site" evidence="7">
    <location>
        <position position="304"/>
    </location>
    <ligand>
        <name>L-glutamate</name>
        <dbReference type="ChEBI" id="CHEBI:29985"/>
    </ligand>
</feature>
<protein>
    <submittedName>
        <fullName evidence="14">Type I glutamate--ammonia ligase</fullName>
        <ecNumber evidence="14">6.3.1.2</ecNumber>
    </submittedName>
</protein>
<dbReference type="PROSITE" id="PS51986">
    <property type="entry name" value="GS_BETA_GRASP"/>
    <property type="match status" value="1"/>
</dbReference>
<dbReference type="PANTHER" id="PTHR43785">
    <property type="entry name" value="GAMMA-GLUTAMYLPUTRESCINE SYNTHETASE"/>
    <property type="match status" value="1"/>
</dbReference>
<feature type="binding site" evidence="8">
    <location>
        <begin position="247"/>
        <end position="249"/>
    </location>
    <ligand>
        <name>ATP</name>
        <dbReference type="ChEBI" id="CHEBI:30616"/>
    </ligand>
</feature>
<feature type="binding site" evidence="7">
    <location>
        <position position="338"/>
    </location>
    <ligand>
        <name>L-glutamate</name>
        <dbReference type="ChEBI" id="CHEBI:29985"/>
    </ligand>
</feature>
<keyword evidence="6 9" id="KW-0460">Magnesium</keyword>
<comment type="caution">
    <text evidence="14">The sequence shown here is derived from an EMBL/GenBank/DDBJ whole genome shotgun (WGS) entry which is preliminary data.</text>
</comment>
<dbReference type="InterPro" id="IPR036651">
    <property type="entry name" value="Gln_synt_N_sf"/>
</dbReference>
<dbReference type="SUPFAM" id="SSF54368">
    <property type="entry name" value="Glutamine synthetase, N-terminal domain"/>
    <property type="match status" value="1"/>
</dbReference>
<evidence type="ECO:0000256" key="1">
    <source>
        <dbReference type="ARBA" id="ARBA00009897"/>
    </source>
</evidence>
<dbReference type="InterPro" id="IPR014746">
    <property type="entry name" value="Gln_synth/guanido_kin_cat_dom"/>
</dbReference>
<dbReference type="OrthoDB" id="9807095at2"/>
<evidence type="ECO:0000313" key="15">
    <source>
        <dbReference type="Proteomes" id="UP000323454"/>
    </source>
</evidence>
<evidence type="ECO:0000256" key="11">
    <source>
        <dbReference type="RuleBase" id="RU000384"/>
    </source>
</evidence>
<dbReference type="Proteomes" id="UP000323454">
    <property type="component" value="Unassembled WGS sequence"/>
</dbReference>
<dbReference type="PANTHER" id="PTHR43785:SF11">
    <property type="entry name" value="GAMMA-GLUTAMYLPOLYAMINE SYNTHETASE GLNA2"/>
    <property type="match status" value="1"/>
</dbReference>
<evidence type="ECO:0000256" key="7">
    <source>
        <dbReference type="PIRSR" id="PIRSR604809-1"/>
    </source>
</evidence>
<dbReference type="NCBIfam" id="TIGR00653">
    <property type="entry name" value="GlnA"/>
    <property type="match status" value="1"/>
</dbReference>
<feature type="binding site" evidence="9">
    <location>
        <position position="336"/>
    </location>
    <ligand>
        <name>Mg(2+)</name>
        <dbReference type="ChEBI" id="CHEBI:18420"/>
        <label>1</label>
    </ligand>
</feature>
<evidence type="ECO:0000313" key="14">
    <source>
        <dbReference type="EMBL" id="KAA2246010.1"/>
    </source>
</evidence>
<keyword evidence="2 14" id="KW-0436">Ligase</keyword>
<dbReference type="Gene3D" id="3.30.590.10">
    <property type="entry name" value="Glutamine synthetase/guanido kinase, catalytic domain"/>
    <property type="match status" value="1"/>
</dbReference>
<keyword evidence="5 8" id="KW-0067">ATP-binding</keyword>
<feature type="domain" description="GS catalytic" evidence="13">
    <location>
        <begin position="109"/>
        <end position="447"/>
    </location>
</feature>
<feature type="binding site" evidence="8">
    <location>
        <position position="316"/>
    </location>
    <ligand>
        <name>ATP</name>
        <dbReference type="ChEBI" id="CHEBI:30616"/>
    </ligand>
</feature>
<dbReference type="InterPro" id="IPR008147">
    <property type="entry name" value="Gln_synt_N"/>
</dbReference>
<evidence type="ECO:0000259" key="13">
    <source>
        <dbReference type="PROSITE" id="PS51987"/>
    </source>
</evidence>
<dbReference type="AlphaFoldDB" id="A0A5B2W5L0"/>
<keyword evidence="15" id="KW-1185">Reference proteome</keyword>
<dbReference type="InterPro" id="IPR008146">
    <property type="entry name" value="Gln_synth_cat_dom"/>
</dbReference>
<feature type="binding site" evidence="9">
    <location>
        <position position="189"/>
    </location>
    <ligand>
        <name>Mg(2+)</name>
        <dbReference type="ChEBI" id="CHEBI:18420"/>
        <label>1</label>
    </ligand>
</feature>
<evidence type="ECO:0000256" key="9">
    <source>
        <dbReference type="PIRSR" id="PIRSR604809-3"/>
    </source>
</evidence>
<evidence type="ECO:0000256" key="10">
    <source>
        <dbReference type="PROSITE-ProRule" id="PRU01330"/>
    </source>
</evidence>
<evidence type="ECO:0000256" key="5">
    <source>
        <dbReference type="ARBA" id="ARBA00022840"/>
    </source>
</evidence>
<feature type="binding site" evidence="8">
    <location>
        <position position="184"/>
    </location>
    <ligand>
        <name>ATP</name>
        <dbReference type="ChEBI" id="CHEBI:30616"/>
    </ligand>
</feature>
<dbReference type="Pfam" id="PF03951">
    <property type="entry name" value="Gln-synt_N"/>
    <property type="match status" value="1"/>
</dbReference>
<feature type="binding site" evidence="7">
    <location>
        <position position="316"/>
    </location>
    <ligand>
        <name>L-glutamate</name>
        <dbReference type="ChEBI" id="CHEBI:29985"/>
    </ligand>
</feature>
<dbReference type="SUPFAM" id="SSF55931">
    <property type="entry name" value="Glutamine synthetase/guanido kinase"/>
    <property type="match status" value="1"/>
</dbReference>
<dbReference type="GO" id="GO:0004356">
    <property type="term" value="F:glutamine synthetase activity"/>
    <property type="evidence" value="ECO:0007669"/>
    <property type="project" value="UniProtKB-EC"/>
</dbReference>
<evidence type="ECO:0000256" key="6">
    <source>
        <dbReference type="ARBA" id="ARBA00022842"/>
    </source>
</evidence>
<evidence type="ECO:0000259" key="12">
    <source>
        <dbReference type="PROSITE" id="PS51986"/>
    </source>
</evidence>
<sequence>MDRQQEFVLRTLEERDIRFVRLWFTDVLGFLKSVAVAPAELEGAFSEGIGFDGSAIEGYSRVYESDMVAKPDPATFQVLPWQTPSGDHYSARMFCDIAMPDGSPSWADPRHVLRRVLSKASEAGFTCYVHPEMEFFLLRDLPADGREPEPADIGGYFDQASHETATHFRRLAIEALEAMGISVEFSHHEAAPGQQEIDLRYADALTMADNVMTFRYVVKEVAITQGVRASFMPKPFTDQPGSAMHTHVSLFEGDRNAFYDAEDPYELSATGKAFVAGLLKHAREISAITNQWVNSYKRLIVGGEAPTAVCWGHANRSALVRVPMYSPGKASSRRVEIRSLDSACNPYLAYSVILAAGLKGVQEGYELPPAAEDDVWSLTDQERRAAGYAHLPQNLGEALAEMENSELLAEALGEHVFDFFLRNKQREWDGYRRSVTPYELRNLLPVL</sequence>
<keyword evidence="4 8" id="KW-0547">Nucleotide-binding</keyword>
<name>A0A5B2W5L0_9PSEU</name>
<evidence type="ECO:0000256" key="4">
    <source>
        <dbReference type="ARBA" id="ARBA00022741"/>
    </source>
</evidence>
<feature type="binding site" evidence="9">
    <location>
        <position position="245"/>
    </location>
    <ligand>
        <name>Mg(2+)</name>
        <dbReference type="ChEBI" id="CHEBI:18420"/>
        <label>1</label>
    </ligand>
</feature>
<dbReference type="InterPro" id="IPR027303">
    <property type="entry name" value="Gln_synth_gly_rich_site"/>
</dbReference>
<feature type="binding site" evidence="9">
    <location>
        <position position="132"/>
    </location>
    <ligand>
        <name>Mg(2+)</name>
        <dbReference type="ChEBI" id="CHEBI:18420"/>
        <label>1</label>
    </ligand>
</feature>
<gene>
    <name evidence="14" type="primary">glnA</name>
    <name evidence="14" type="ORF">F0L68_40880</name>
</gene>
<dbReference type="PROSITE" id="PS00181">
    <property type="entry name" value="GLNA_ATP"/>
    <property type="match status" value="1"/>
</dbReference>
<evidence type="ECO:0000256" key="8">
    <source>
        <dbReference type="PIRSR" id="PIRSR604809-2"/>
    </source>
</evidence>
<dbReference type="Pfam" id="PF00120">
    <property type="entry name" value="Gln-synt_C"/>
    <property type="match status" value="1"/>
</dbReference>
<feature type="binding site" evidence="9">
    <location>
        <position position="196"/>
    </location>
    <ligand>
        <name>Mg(2+)</name>
        <dbReference type="ChEBI" id="CHEBI:18420"/>
        <label>1</label>
    </ligand>
</feature>
<dbReference type="GO" id="GO:0006542">
    <property type="term" value="P:glutamine biosynthetic process"/>
    <property type="evidence" value="ECO:0007669"/>
    <property type="project" value="InterPro"/>
</dbReference>
<dbReference type="PROSITE" id="PS51987">
    <property type="entry name" value="GS_CATALYTIC"/>
    <property type="match status" value="1"/>
</dbReference>
<dbReference type="EMBL" id="VUOB01000150">
    <property type="protein sequence ID" value="KAA2246010.1"/>
    <property type="molecule type" value="Genomic_DNA"/>
</dbReference>
<keyword evidence="3 9" id="KW-0479">Metal-binding</keyword>
<dbReference type="Gene3D" id="3.10.20.70">
    <property type="entry name" value="Glutamine synthetase, N-terminal domain"/>
    <property type="match status" value="1"/>
</dbReference>
<dbReference type="FunFam" id="3.30.590.10:FF:000003">
    <property type="entry name" value="Glutamine synthetase 2"/>
    <property type="match status" value="1"/>
</dbReference>
<dbReference type="FunFam" id="3.10.20.70:FF:000002">
    <property type="entry name" value="Glutamine synthetase I"/>
    <property type="match status" value="1"/>
</dbReference>
<evidence type="ECO:0000256" key="2">
    <source>
        <dbReference type="ARBA" id="ARBA00022598"/>
    </source>
</evidence>
<accession>A0A5B2W5L0</accession>
<dbReference type="EC" id="6.3.1.2" evidence="14"/>
<organism evidence="14 15">
    <name type="scientific">Solihabitans fulvus</name>
    <dbReference type="NCBI Taxonomy" id="1892852"/>
    <lineage>
        <taxon>Bacteria</taxon>
        <taxon>Bacillati</taxon>
        <taxon>Actinomycetota</taxon>
        <taxon>Actinomycetes</taxon>
        <taxon>Pseudonocardiales</taxon>
        <taxon>Pseudonocardiaceae</taxon>
        <taxon>Solihabitans</taxon>
    </lineage>
</organism>
<feature type="domain" description="GS beta-grasp" evidence="12">
    <location>
        <begin position="15"/>
        <end position="102"/>
    </location>
</feature>
<reference evidence="14 15" key="2">
    <citation type="submission" date="2019-09" db="EMBL/GenBank/DDBJ databases">
        <authorList>
            <person name="Jin C."/>
        </authorList>
    </citation>
    <scope>NUCLEOTIDE SEQUENCE [LARGE SCALE GENOMIC DNA]</scope>
    <source>
        <strain evidence="14 15">AN110305</strain>
    </source>
</reference>